<dbReference type="RefSeq" id="WP_345071773.1">
    <property type="nucleotide sequence ID" value="NZ_BAABDJ010000007.1"/>
</dbReference>
<accession>A0ABP7RV98</accession>
<organism evidence="2 3">
    <name type="scientific">Hymenobacter fastidiosus</name>
    <dbReference type="NCBI Taxonomy" id="486264"/>
    <lineage>
        <taxon>Bacteria</taxon>
        <taxon>Pseudomonadati</taxon>
        <taxon>Bacteroidota</taxon>
        <taxon>Cytophagia</taxon>
        <taxon>Cytophagales</taxon>
        <taxon>Hymenobacteraceae</taxon>
        <taxon>Hymenobacter</taxon>
    </lineage>
</organism>
<feature type="transmembrane region" description="Helical" evidence="1">
    <location>
        <begin position="41"/>
        <end position="62"/>
    </location>
</feature>
<keyword evidence="1" id="KW-1133">Transmembrane helix</keyword>
<comment type="caution">
    <text evidence="2">The sequence shown here is derived from an EMBL/GenBank/DDBJ whole genome shotgun (WGS) entry which is preliminary data.</text>
</comment>
<proteinExistence type="predicted"/>
<dbReference type="Proteomes" id="UP001500567">
    <property type="component" value="Unassembled WGS sequence"/>
</dbReference>
<gene>
    <name evidence="2" type="ORF">GCM10022408_12810</name>
</gene>
<sequence>MRLFLVILLVAAGAQLLLPWWSITPVAFLAGATLGRPGGRVFLAGFAGIGLGWLLLASWQQVQGAGRLSHRVAQLLPLGGQGWLLVLVTALIGGLVGGLAALAGYWLRQAARPLAAPAPR</sequence>
<reference evidence="3" key="1">
    <citation type="journal article" date="2019" name="Int. J. Syst. Evol. Microbiol.">
        <title>The Global Catalogue of Microorganisms (GCM) 10K type strain sequencing project: providing services to taxonomists for standard genome sequencing and annotation.</title>
        <authorList>
            <consortium name="The Broad Institute Genomics Platform"/>
            <consortium name="The Broad Institute Genome Sequencing Center for Infectious Disease"/>
            <person name="Wu L."/>
            <person name="Ma J."/>
        </authorList>
    </citation>
    <scope>NUCLEOTIDE SEQUENCE [LARGE SCALE GENOMIC DNA]</scope>
    <source>
        <strain evidence="3">JCM 17224</strain>
    </source>
</reference>
<dbReference type="EMBL" id="BAABDJ010000007">
    <property type="protein sequence ID" value="GAA4002784.1"/>
    <property type="molecule type" value="Genomic_DNA"/>
</dbReference>
<keyword evidence="1" id="KW-0472">Membrane</keyword>
<feature type="transmembrane region" description="Helical" evidence="1">
    <location>
        <begin position="83"/>
        <end position="107"/>
    </location>
</feature>
<evidence type="ECO:0000313" key="3">
    <source>
        <dbReference type="Proteomes" id="UP001500567"/>
    </source>
</evidence>
<evidence type="ECO:0000256" key="1">
    <source>
        <dbReference type="SAM" id="Phobius"/>
    </source>
</evidence>
<protein>
    <submittedName>
        <fullName evidence="2">Uncharacterized protein</fullName>
    </submittedName>
</protein>
<keyword evidence="3" id="KW-1185">Reference proteome</keyword>
<evidence type="ECO:0000313" key="2">
    <source>
        <dbReference type="EMBL" id="GAA4002784.1"/>
    </source>
</evidence>
<keyword evidence="1" id="KW-0812">Transmembrane</keyword>
<name>A0ABP7RV98_9BACT</name>